<proteinExistence type="predicted"/>
<feature type="chain" id="PRO_5011540544" description="DUF4189 domain-containing protein" evidence="1">
    <location>
        <begin position="24"/>
        <end position="113"/>
    </location>
</feature>
<evidence type="ECO:0000256" key="1">
    <source>
        <dbReference type="SAM" id="SignalP"/>
    </source>
</evidence>
<feature type="signal peptide" evidence="1">
    <location>
        <begin position="1"/>
        <end position="23"/>
    </location>
</feature>
<dbReference type="EMBL" id="FNCV01000007">
    <property type="protein sequence ID" value="SDH46795.1"/>
    <property type="molecule type" value="Genomic_DNA"/>
</dbReference>
<name>A0A1G8CMX0_9PROT</name>
<evidence type="ECO:0000313" key="3">
    <source>
        <dbReference type="Proteomes" id="UP000217076"/>
    </source>
</evidence>
<protein>
    <recommendedName>
        <fullName evidence="4">DUF4189 domain-containing protein</fullName>
    </recommendedName>
</protein>
<evidence type="ECO:0000313" key="2">
    <source>
        <dbReference type="EMBL" id="SDH46795.1"/>
    </source>
</evidence>
<accession>A0A1G8CMX0</accession>
<dbReference type="Proteomes" id="UP000217076">
    <property type="component" value="Unassembled WGS sequence"/>
</dbReference>
<reference evidence="3" key="1">
    <citation type="submission" date="2016-10" db="EMBL/GenBank/DDBJ databases">
        <authorList>
            <person name="Varghese N."/>
            <person name="Submissions S."/>
        </authorList>
    </citation>
    <scope>NUCLEOTIDE SEQUENCE [LARGE SCALE GENOMIC DNA]</scope>
    <source>
        <strain evidence="3">930I</strain>
    </source>
</reference>
<dbReference type="STRING" id="83401.SAMN05421742_10749"/>
<dbReference type="AlphaFoldDB" id="A0A1G8CMX0"/>
<gene>
    <name evidence="2" type="ORF">SAMN05421742_10749</name>
</gene>
<keyword evidence="1" id="KW-0732">Signal</keyword>
<keyword evidence="3" id="KW-1185">Reference proteome</keyword>
<sequence length="113" mass="12297">MRIRLLATLLLAATVAAPAIAQAAECTSNSFRPTFVRHNINSPQVFYVEPSGGFTAMGSPQQAQDTCIQRGVRQRISGRDCTSRNWGDFGCGCNITPARNSTCANFQRFLGVR</sequence>
<dbReference type="RefSeq" id="WP_092619902.1">
    <property type="nucleotide sequence ID" value="NZ_FNCV01000007.1"/>
</dbReference>
<dbReference type="OrthoDB" id="9771666at2"/>
<evidence type="ECO:0008006" key="4">
    <source>
        <dbReference type="Google" id="ProtNLM"/>
    </source>
</evidence>
<organism evidence="2 3">
    <name type="scientific">Roseospirillum parvum</name>
    <dbReference type="NCBI Taxonomy" id="83401"/>
    <lineage>
        <taxon>Bacteria</taxon>
        <taxon>Pseudomonadati</taxon>
        <taxon>Pseudomonadota</taxon>
        <taxon>Alphaproteobacteria</taxon>
        <taxon>Rhodospirillales</taxon>
        <taxon>Rhodospirillaceae</taxon>
        <taxon>Roseospirillum</taxon>
    </lineage>
</organism>